<dbReference type="EMBL" id="AATS01000012">
    <property type="protein sequence ID" value="EAU54128.1"/>
    <property type="molecule type" value="Genomic_DNA"/>
</dbReference>
<dbReference type="Proteomes" id="UP000005297">
    <property type="component" value="Unassembled WGS sequence"/>
</dbReference>
<dbReference type="STRING" id="314344.AL013_00925"/>
<comment type="caution">
    <text evidence="4">The sequence shown here is derived from an EMBL/GenBank/DDBJ whole genome shotgun (WGS) entry which is preliminary data.</text>
</comment>
<dbReference type="OrthoDB" id="5565130at2"/>
<keyword evidence="2" id="KW-1133">Transmembrane helix</keyword>
<evidence type="ECO:0000259" key="3">
    <source>
        <dbReference type="PROSITE" id="PS51724"/>
    </source>
</evidence>
<evidence type="ECO:0000313" key="4">
    <source>
        <dbReference type="EMBL" id="EAU54128.1"/>
    </source>
</evidence>
<feature type="domain" description="SPOR" evidence="3">
    <location>
        <begin position="253"/>
        <end position="332"/>
    </location>
</feature>
<keyword evidence="5" id="KW-1185">Reference proteome</keyword>
<feature type="compositionally biased region" description="Polar residues" evidence="1">
    <location>
        <begin position="32"/>
        <end position="45"/>
    </location>
</feature>
<evidence type="ECO:0000256" key="1">
    <source>
        <dbReference type="SAM" id="MobiDB-lite"/>
    </source>
</evidence>
<dbReference type="InParanoid" id="Q0EXS4"/>
<protein>
    <recommendedName>
        <fullName evidence="3">SPOR domain-containing protein</fullName>
    </recommendedName>
</protein>
<dbReference type="AlphaFoldDB" id="Q0EXS4"/>
<dbReference type="PROSITE" id="PS51724">
    <property type="entry name" value="SPOR"/>
    <property type="match status" value="1"/>
</dbReference>
<accession>Q0EXS4</accession>
<reference evidence="4 5" key="1">
    <citation type="submission" date="2006-09" db="EMBL/GenBank/DDBJ databases">
        <authorList>
            <person name="Emerson D."/>
            <person name="Ferriera S."/>
            <person name="Johnson J."/>
            <person name="Kravitz S."/>
            <person name="Halpern A."/>
            <person name="Remington K."/>
            <person name="Beeson K."/>
            <person name="Tran B."/>
            <person name="Rogers Y.-H."/>
            <person name="Friedman R."/>
            <person name="Venter J.C."/>
        </authorList>
    </citation>
    <scope>NUCLEOTIDE SEQUENCE [LARGE SCALE GENOMIC DNA]</scope>
    <source>
        <strain evidence="4 5">PV-1</strain>
    </source>
</reference>
<feature type="region of interest" description="Disordered" evidence="1">
    <location>
        <begin position="1"/>
        <end position="136"/>
    </location>
</feature>
<keyword evidence="2" id="KW-0812">Transmembrane</keyword>
<dbReference type="Pfam" id="PF05036">
    <property type="entry name" value="SPOR"/>
    <property type="match status" value="1"/>
</dbReference>
<dbReference type="Gene3D" id="3.30.70.1070">
    <property type="entry name" value="Sporulation related repeat"/>
    <property type="match status" value="1"/>
</dbReference>
<dbReference type="HOGENOM" id="CLU_833671_0_0_0"/>
<feature type="compositionally biased region" description="Basic and acidic residues" evidence="1">
    <location>
        <begin position="70"/>
        <end position="85"/>
    </location>
</feature>
<dbReference type="SUPFAM" id="SSF110997">
    <property type="entry name" value="Sporulation related repeat"/>
    <property type="match status" value="1"/>
</dbReference>
<name>Q0EXS4_9PROT</name>
<feature type="transmembrane region" description="Helical" evidence="2">
    <location>
        <begin position="144"/>
        <end position="164"/>
    </location>
</feature>
<sequence>MTDKKTDGDDFALNHLDEDVPYDPLYDESTDNDVTTSLIDESLTNAPFIPEPGNEVSPFAAWDKSTSPDSAERREPRVGSHDDRTAASADLFAHDSAEPGDHDHLNQQQSPAMDNESEPVRFDMTPHAADNTDEPSPLQQRLPIILAALAMLFSLLAIALHLGGSGDASPTADIENSSRIQALEQRLSSQEQLRIQQKQAFETQLNHLQEQVISLSGMITALPRKQPTVTAKTITPKASSVAKSSKPTVTPATSHRGEWVINIVSLDSLSAANKEQSRLRKRGLRTEVAEITVHGRTWYRVRSQGFVSKEAADRYKQTLASKYGIKDAWTQKL</sequence>
<dbReference type="GO" id="GO:0042834">
    <property type="term" value="F:peptidoglycan binding"/>
    <property type="evidence" value="ECO:0007669"/>
    <property type="project" value="InterPro"/>
</dbReference>
<dbReference type="RefSeq" id="WP_009850465.1">
    <property type="nucleotide sequence ID" value="NZ_DS022295.1"/>
</dbReference>
<proteinExistence type="predicted"/>
<keyword evidence="2" id="KW-0472">Membrane</keyword>
<dbReference type="eggNOG" id="COG3087">
    <property type="taxonomic scope" value="Bacteria"/>
</dbReference>
<feature type="compositionally biased region" description="Basic and acidic residues" evidence="1">
    <location>
        <begin position="92"/>
        <end position="105"/>
    </location>
</feature>
<dbReference type="InterPro" id="IPR007730">
    <property type="entry name" value="SPOR-like_dom"/>
</dbReference>
<evidence type="ECO:0000256" key="2">
    <source>
        <dbReference type="SAM" id="Phobius"/>
    </source>
</evidence>
<evidence type="ECO:0000313" key="5">
    <source>
        <dbReference type="Proteomes" id="UP000005297"/>
    </source>
</evidence>
<dbReference type="InterPro" id="IPR036680">
    <property type="entry name" value="SPOR-like_sf"/>
</dbReference>
<organism evidence="4 5">
    <name type="scientific">Mariprofundus ferrooxydans PV-1</name>
    <dbReference type="NCBI Taxonomy" id="314345"/>
    <lineage>
        <taxon>Bacteria</taxon>
        <taxon>Pseudomonadati</taxon>
        <taxon>Pseudomonadota</taxon>
        <taxon>Candidatius Mariprofundia</taxon>
        <taxon>Mariprofundales</taxon>
        <taxon>Mariprofundaceae</taxon>
        <taxon>Mariprofundus</taxon>
    </lineage>
</organism>
<feature type="compositionally biased region" description="Acidic residues" evidence="1">
    <location>
        <begin position="19"/>
        <end position="31"/>
    </location>
</feature>
<gene>
    <name evidence="4" type="ORF">SPV1_00822</name>
</gene>